<evidence type="ECO:0000313" key="2">
    <source>
        <dbReference type="Proteomes" id="UP000318081"/>
    </source>
</evidence>
<dbReference type="RefSeq" id="WP_145215210.1">
    <property type="nucleotide sequence ID" value="NZ_CP036432.1"/>
</dbReference>
<dbReference type="EMBL" id="CP036432">
    <property type="protein sequence ID" value="QDV85492.1"/>
    <property type="molecule type" value="Genomic_DNA"/>
</dbReference>
<dbReference type="Proteomes" id="UP000318081">
    <property type="component" value="Chromosome"/>
</dbReference>
<gene>
    <name evidence="1" type="ORF">TBK1r_45060</name>
</gene>
<proteinExistence type="predicted"/>
<keyword evidence="2" id="KW-1185">Reference proteome</keyword>
<sequence length="73" mass="8309">MANEKQSLRPTAAYEHAHLIARDLVADIAGQLDEAMRPDDRNLRWRHAHALNRINALLSQAAEAVDELNNRNR</sequence>
<organism evidence="1 2">
    <name type="scientific">Stieleria magnilauensis</name>
    <dbReference type="NCBI Taxonomy" id="2527963"/>
    <lineage>
        <taxon>Bacteria</taxon>
        <taxon>Pseudomonadati</taxon>
        <taxon>Planctomycetota</taxon>
        <taxon>Planctomycetia</taxon>
        <taxon>Pirellulales</taxon>
        <taxon>Pirellulaceae</taxon>
        <taxon>Stieleria</taxon>
    </lineage>
</organism>
<evidence type="ECO:0000313" key="1">
    <source>
        <dbReference type="EMBL" id="QDV85492.1"/>
    </source>
</evidence>
<protein>
    <submittedName>
        <fullName evidence="1">Uncharacterized protein</fullName>
    </submittedName>
</protein>
<name>A0ABX5XU03_9BACT</name>
<accession>A0ABX5XU03</accession>
<reference evidence="1 2" key="1">
    <citation type="submission" date="2019-02" db="EMBL/GenBank/DDBJ databases">
        <title>Deep-cultivation of Planctomycetes and their phenomic and genomic characterization uncovers novel biology.</title>
        <authorList>
            <person name="Wiegand S."/>
            <person name="Jogler M."/>
            <person name="Boedeker C."/>
            <person name="Pinto D."/>
            <person name="Vollmers J."/>
            <person name="Rivas-Marin E."/>
            <person name="Kohn T."/>
            <person name="Peeters S.H."/>
            <person name="Heuer A."/>
            <person name="Rast P."/>
            <person name="Oberbeckmann S."/>
            <person name="Bunk B."/>
            <person name="Jeske O."/>
            <person name="Meyerdierks A."/>
            <person name="Storesund J.E."/>
            <person name="Kallscheuer N."/>
            <person name="Luecker S."/>
            <person name="Lage O.M."/>
            <person name="Pohl T."/>
            <person name="Merkel B.J."/>
            <person name="Hornburger P."/>
            <person name="Mueller R.-W."/>
            <person name="Bruemmer F."/>
            <person name="Labrenz M."/>
            <person name="Spormann A.M."/>
            <person name="Op den Camp H."/>
            <person name="Overmann J."/>
            <person name="Amann R."/>
            <person name="Jetten M.S.M."/>
            <person name="Mascher T."/>
            <person name="Medema M.H."/>
            <person name="Devos D.P."/>
            <person name="Kaster A.-K."/>
            <person name="Ovreas L."/>
            <person name="Rohde M."/>
            <person name="Galperin M.Y."/>
            <person name="Jogler C."/>
        </authorList>
    </citation>
    <scope>NUCLEOTIDE SEQUENCE [LARGE SCALE GENOMIC DNA]</scope>
    <source>
        <strain evidence="1 2">TBK1r</strain>
    </source>
</reference>